<keyword evidence="3" id="KW-1185">Reference proteome</keyword>
<name>A0A7R7DMY8_9ACTN</name>
<reference evidence="2 3" key="1">
    <citation type="submission" date="2020-08" db="EMBL/GenBank/DDBJ databases">
        <title>Whole genome shotgun sequence of Actinocatenispora thailandica NBRC 105041.</title>
        <authorList>
            <person name="Komaki H."/>
            <person name="Tamura T."/>
        </authorList>
    </citation>
    <scope>NUCLEOTIDE SEQUENCE [LARGE SCALE GENOMIC DNA]</scope>
    <source>
        <strain evidence="2 3">NBRC 105041</strain>
    </source>
</reference>
<protein>
    <submittedName>
        <fullName evidence="2">Acetyltransferase</fullName>
    </submittedName>
</protein>
<dbReference type="InterPro" id="IPR052729">
    <property type="entry name" value="Acyl/Acetyltrans_Enzymes"/>
</dbReference>
<dbReference type="Gene3D" id="3.40.630.30">
    <property type="match status" value="1"/>
</dbReference>
<dbReference type="PANTHER" id="PTHR47237">
    <property type="entry name" value="SLL0310 PROTEIN"/>
    <property type="match status" value="1"/>
</dbReference>
<dbReference type="AlphaFoldDB" id="A0A7R7DMY8"/>
<dbReference type="Proteomes" id="UP000611640">
    <property type="component" value="Chromosome"/>
</dbReference>
<dbReference type="InterPro" id="IPR016181">
    <property type="entry name" value="Acyl_CoA_acyltransferase"/>
</dbReference>
<accession>A0A7R7DMY8</accession>
<gene>
    <name evidence="2" type="ORF">Athai_21670</name>
</gene>
<dbReference type="PROSITE" id="PS51186">
    <property type="entry name" value="GNAT"/>
    <property type="match status" value="1"/>
</dbReference>
<dbReference type="Pfam" id="PF18014">
    <property type="entry name" value="Acetyltransf_18"/>
    <property type="match status" value="1"/>
</dbReference>
<feature type="domain" description="N-acetyltransferase" evidence="1">
    <location>
        <begin position="4"/>
        <end position="141"/>
    </location>
</feature>
<dbReference type="Gene3D" id="3.40.630.90">
    <property type="match status" value="1"/>
</dbReference>
<dbReference type="PANTHER" id="PTHR47237:SF2">
    <property type="entry name" value="BLL4206 PROTEIN"/>
    <property type="match status" value="1"/>
</dbReference>
<dbReference type="KEGG" id="atl:Athai_21670"/>
<dbReference type="CDD" id="cd04301">
    <property type="entry name" value="NAT_SF"/>
    <property type="match status" value="1"/>
</dbReference>
<dbReference type="EMBL" id="AP023355">
    <property type="protein sequence ID" value="BCJ34664.1"/>
    <property type="molecule type" value="Genomic_DNA"/>
</dbReference>
<proteinExistence type="predicted"/>
<dbReference type="SUPFAM" id="SSF55729">
    <property type="entry name" value="Acyl-CoA N-acyltransferases (Nat)"/>
    <property type="match status" value="1"/>
</dbReference>
<sequence length="266" mass="28475">MVGVQIRRLTPADVPACQELSADRRWLREDRRWALLIDVAEVYGIDAPDGGLAGAVTLTRYDTHAAIGMMLVAARYERQGLGRALMSHAMAAAGGPVCLRATDNGRPLYERLGFVADGSSVTYLGTLAGDRPDLPPTRPAGPADLPEILRLDADAFGADRSRLLRRVAGFGRLRLAAGGYGASWRNGSYRLLGPVVAEDVATAIALCTDLASDGPIRLDIASTQPEFEDWAAGRLTRRERVTLMSANGTAPGDVKRLFTPFSVATD</sequence>
<evidence type="ECO:0000259" key="1">
    <source>
        <dbReference type="PROSITE" id="PS51186"/>
    </source>
</evidence>
<evidence type="ECO:0000313" key="3">
    <source>
        <dbReference type="Proteomes" id="UP000611640"/>
    </source>
</evidence>
<dbReference type="Pfam" id="PF13508">
    <property type="entry name" value="Acetyltransf_7"/>
    <property type="match status" value="1"/>
</dbReference>
<dbReference type="InterPro" id="IPR000182">
    <property type="entry name" value="GNAT_dom"/>
</dbReference>
<dbReference type="GO" id="GO:0016747">
    <property type="term" value="F:acyltransferase activity, transferring groups other than amino-acyl groups"/>
    <property type="evidence" value="ECO:0007669"/>
    <property type="project" value="InterPro"/>
</dbReference>
<dbReference type="InterPro" id="IPR041496">
    <property type="entry name" value="YitH/HolE_GNAT"/>
</dbReference>
<organism evidence="2 3">
    <name type="scientific">Actinocatenispora thailandica</name>
    <dbReference type="NCBI Taxonomy" id="227318"/>
    <lineage>
        <taxon>Bacteria</taxon>
        <taxon>Bacillati</taxon>
        <taxon>Actinomycetota</taxon>
        <taxon>Actinomycetes</taxon>
        <taxon>Micromonosporales</taxon>
        <taxon>Micromonosporaceae</taxon>
        <taxon>Actinocatenispora</taxon>
    </lineage>
</organism>
<evidence type="ECO:0000313" key="2">
    <source>
        <dbReference type="EMBL" id="BCJ34664.1"/>
    </source>
</evidence>